<name>A0ABU2A5T0_9BURK</name>
<feature type="domain" description="BON" evidence="2">
    <location>
        <begin position="44"/>
        <end position="112"/>
    </location>
</feature>
<feature type="chain" id="PRO_5046550337" evidence="1">
    <location>
        <begin position="26"/>
        <end position="112"/>
    </location>
</feature>
<dbReference type="EMBL" id="JAVDXV010000002">
    <property type="protein sequence ID" value="MDR7331963.1"/>
    <property type="molecule type" value="Genomic_DNA"/>
</dbReference>
<comment type="caution">
    <text evidence="3">The sequence shown here is derived from an EMBL/GenBank/DDBJ whole genome shotgun (WGS) entry which is preliminary data.</text>
</comment>
<gene>
    <name evidence="3" type="ORF">J2X21_001089</name>
</gene>
<protein>
    <submittedName>
        <fullName evidence="3">Osmotically-inducible protein OsmY</fullName>
    </submittedName>
</protein>
<dbReference type="Proteomes" id="UP001180825">
    <property type="component" value="Unassembled WGS sequence"/>
</dbReference>
<dbReference type="PROSITE" id="PS50914">
    <property type="entry name" value="BON"/>
    <property type="match status" value="1"/>
</dbReference>
<evidence type="ECO:0000313" key="4">
    <source>
        <dbReference type="Proteomes" id="UP001180825"/>
    </source>
</evidence>
<dbReference type="InterPro" id="IPR007055">
    <property type="entry name" value="BON_dom"/>
</dbReference>
<evidence type="ECO:0000256" key="1">
    <source>
        <dbReference type="SAM" id="SignalP"/>
    </source>
</evidence>
<keyword evidence="1" id="KW-0732">Signal</keyword>
<evidence type="ECO:0000259" key="2">
    <source>
        <dbReference type="PROSITE" id="PS50914"/>
    </source>
</evidence>
<proteinExistence type="predicted"/>
<dbReference type="Gene3D" id="3.30.1340.30">
    <property type="match status" value="1"/>
</dbReference>
<organism evidence="3 4">
    <name type="scientific">Roseateles asaccharophilus</name>
    <dbReference type="NCBI Taxonomy" id="582607"/>
    <lineage>
        <taxon>Bacteria</taxon>
        <taxon>Pseudomonadati</taxon>
        <taxon>Pseudomonadota</taxon>
        <taxon>Betaproteobacteria</taxon>
        <taxon>Burkholderiales</taxon>
        <taxon>Sphaerotilaceae</taxon>
        <taxon>Roseateles</taxon>
    </lineage>
</organism>
<evidence type="ECO:0000313" key="3">
    <source>
        <dbReference type="EMBL" id="MDR7331963.1"/>
    </source>
</evidence>
<keyword evidence="4" id="KW-1185">Reference proteome</keyword>
<accession>A0ABU2A5T0</accession>
<feature type="signal peptide" evidence="1">
    <location>
        <begin position="1"/>
        <end position="25"/>
    </location>
</feature>
<reference evidence="3 4" key="1">
    <citation type="submission" date="2023-07" db="EMBL/GenBank/DDBJ databases">
        <title>Sorghum-associated microbial communities from plants grown in Nebraska, USA.</title>
        <authorList>
            <person name="Schachtman D."/>
        </authorList>
    </citation>
    <scope>NUCLEOTIDE SEQUENCE [LARGE SCALE GENOMIC DNA]</scope>
    <source>
        <strain evidence="3 4">BE316</strain>
    </source>
</reference>
<dbReference type="RefSeq" id="WP_310325878.1">
    <property type="nucleotide sequence ID" value="NZ_JAVDXV010000002.1"/>
</dbReference>
<dbReference type="Pfam" id="PF04972">
    <property type="entry name" value="BON"/>
    <property type="match status" value="1"/>
</dbReference>
<sequence>MQQTTRLVRLLSAALMATAGSAAFAADPAPAQPAPQQVAQAQPADPAVAAQAAAVLQQDKDLQALPLTVSSTAAGVIVVKGAAPSADLAQKAIKLVAAVPGVKEVRNEIKVG</sequence>